<feature type="signal peptide" evidence="1">
    <location>
        <begin position="1"/>
        <end position="24"/>
    </location>
</feature>
<organism evidence="2 3">
    <name type="scientific">Laetiporus sulphureus 93-53</name>
    <dbReference type="NCBI Taxonomy" id="1314785"/>
    <lineage>
        <taxon>Eukaryota</taxon>
        <taxon>Fungi</taxon>
        <taxon>Dikarya</taxon>
        <taxon>Basidiomycota</taxon>
        <taxon>Agaricomycotina</taxon>
        <taxon>Agaricomycetes</taxon>
        <taxon>Polyporales</taxon>
        <taxon>Laetiporus</taxon>
    </lineage>
</organism>
<evidence type="ECO:0000256" key="1">
    <source>
        <dbReference type="SAM" id="SignalP"/>
    </source>
</evidence>
<protein>
    <recommendedName>
        <fullName evidence="4">Secreted protein</fullName>
    </recommendedName>
</protein>
<evidence type="ECO:0008006" key="4">
    <source>
        <dbReference type="Google" id="ProtNLM"/>
    </source>
</evidence>
<dbReference type="RefSeq" id="XP_040766854.1">
    <property type="nucleotide sequence ID" value="XM_040908283.1"/>
</dbReference>
<dbReference type="GeneID" id="63825312"/>
<evidence type="ECO:0000313" key="2">
    <source>
        <dbReference type="EMBL" id="KZT09114.1"/>
    </source>
</evidence>
<dbReference type="Proteomes" id="UP000076871">
    <property type="component" value="Unassembled WGS sequence"/>
</dbReference>
<keyword evidence="1" id="KW-0732">Signal</keyword>
<proteinExistence type="predicted"/>
<gene>
    <name evidence="2" type="ORF">LAESUDRAFT_722816</name>
</gene>
<sequence>MRTTAPFPAWFMLAALRPCAPAEANFSGPCPRSFAPLRGLLDLSAPLSADLQFSPPLLLPRSSRRMGQPPSLTLPLLLVPSDICNRVA</sequence>
<evidence type="ECO:0000313" key="3">
    <source>
        <dbReference type="Proteomes" id="UP000076871"/>
    </source>
</evidence>
<dbReference type="EMBL" id="KV427612">
    <property type="protein sequence ID" value="KZT09114.1"/>
    <property type="molecule type" value="Genomic_DNA"/>
</dbReference>
<accession>A0A165FKL5</accession>
<name>A0A165FKL5_9APHY</name>
<feature type="chain" id="PRO_5007857738" description="Secreted protein" evidence="1">
    <location>
        <begin position="25"/>
        <end position="88"/>
    </location>
</feature>
<reference evidence="2 3" key="1">
    <citation type="journal article" date="2016" name="Mol. Biol. Evol.">
        <title>Comparative Genomics of Early-Diverging Mushroom-Forming Fungi Provides Insights into the Origins of Lignocellulose Decay Capabilities.</title>
        <authorList>
            <person name="Nagy L.G."/>
            <person name="Riley R."/>
            <person name="Tritt A."/>
            <person name="Adam C."/>
            <person name="Daum C."/>
            <person name="Floudas D."/>
            <person name="Sun H."/>
            <person name="Yadav J.S."/>
            <person name="Pangilinan J."/>
            <person name="Larsson K.H."/>
            <person name="Matsuura K."/>
            <person name="Barry K."/>
            <person name="Labutti K."/>
            <person name="Kuo R."/>
            <person name="Ohm R.A."/>
            <person name="Bhattacharya S.S."/>
            <person name="Shirouzu T."/>
            <person name="Yoshinaga Y."/>
            <person name="Martin F.M."/>
            <person name="Grigoriev I.V."/>
            <person name="Hibbett D.S."/>
        </authorList>
    </citation>
    <scope>NUCLEOTIDE SEQUENCE [LARGE SCALE GENOMIC DNA]</scope>
    <source>
        <strain evidence="2 3">93-53</strain>
    </source>
</reference>
<dbReference type="InParanoid" id="A0A165FKL5"/>
<dbReference type="AlphaFoldDB" id="A0A165FKL5"/>
<keyword evidence="3" id="KW-1185">Reference proteome</keyword>